<evidence type="ECO:0000256" key="4">
    <source>
        <dbReference type="ARBA" id="ARBA00022989"/>
    </source>
</evidence>
<dbReference type="InterPro" id="IPR036259">
    <property type="entry name" value="MFS_trans_sf"/>
</dbReference>
<keyword evidence="3 6" id="KW-0812">Transmembrane</keyword>
<evidence type="ECO:0000256" key="2">
    <source>
        <dbReference type="ARBA" id="ARBA00022448"/>
    </source>
</evidence>
<dbReference type="GO" id="GO:0022857">
    <property type="term" value="F:transmembrane transporter activity"/>
    <property type="evidence" value="ECO:0007669"/>
    <property type="project" value="InterPro"/>
</dbReference>
<evidence type="ECO:0000256" key="1">
    <source>
        <dbReference type="ARBA" id="ARBA00004141"/>
    </source>
</evidence>
<dbReference type="Gene3D" id="1.20.1250.20">
    <property type="entry name" value="MFS general substrate transporter like domains"/>
    <property type="match status" value="2"/>
</dbReference>
<dbReference type="EMBL" id="JAIXMP010000002">
    <property type="protein sequence ID" value="KAI9277159.1"/>
    <property type="molecule type" value="Genomic_DNA"/>
</dbReference>
<proteinExistence type="predicted"/>
<name>A0AAD5PJC9_9FUNG</name>
<feature type="non-terminal residue" evidence="7">
    <location>
        <position position="173"/>
    </location>
</feature>
<dbReference type="InterPro" id="IPR050930">
    <property type="entry name" value="MFS_Vesicular_Transporter"/>
</dbReference>
<feature type="non-terminal residue" evidence="7">
    <location>
        <position position="1"/>
    </location>
</feature>
<dbReference type="PANTHER" id="PTHR23506">
    <property type="entry name" value="GH10249P"/>
    <property type="match status" value="1"/>
</dbReference>
<feature type="transmembrane region" description="Helical" evidence="6">
    <location>
        <begin position="71"/>
        <end position="88"/>
    </location>
</feature>
<protein>
    <submittedName>
        <fullName evidence="7">Major facilitator superfamily domain-containing protein</fullName>
    </submittedName>
</protein>
<reference evidence="7" key="2">
    <citation type="submission" date="2023-02" db="EMBL/GenBank/DDBJ databases">
        <authorList>
            <consortium name="DOE Joint Genome Institute"/>
            <person name="Mondo S.J."/>
            <person name="Chang Y."/>
            <person name="Wang Y."/>
            <person name="Ahrendt S."/>
            <person name="Andreopoulos W."/>
            <person name="Barry K."/>
            <person name="Beard J."/>
            <person name="Benny G.L."/>
            <person name="Blankenship S."/>
            <person name="Bonito G."/>
            <person name="Cuomo C."/>
            <person name="Desiro A."/>
            <person name="Gervers K.A."/>
            <person name="Hundley H."/>
            <person name="Kuo A."/>
            <person name="LaButti K."/>
            <person name="Lang B.F."/>
            <person name="Lipzen A."/>
            <person name="O'Donnell K."/>
            <person name="Pangilinan J."/>
            <person name="Reynolds N."/>
            <person name="Sandor L."/>
            <person name="Smith M.W."/>
            <person name="Tsang A."/>
            <person name="Grigoriev I.V."/>
            <person name="Stajich J.E."/>
            <person name="Spatafora J.W."/>
        </authorList>
    </citation>
    <scope>NUCLEOTIDE SEQUENCE</scope>
    <source>
        <strain evidence="7">RSA 2281</strain>
    </source>
</reference>
<keyword evidence="5 6" id="KW-0472">Membrane</keyword>
<dbReference type="SUPFAM" id="SSF103473">
    <property type="entry name" value="MFS general substrate transporter"/>
    <property type="match status" value="1"/>
</dbReference>
<dbReference type="GO" id="GO:0016020">
    <property type="term" value="C:membrane"/>
    <property type="evidence" value="ECO:0007669"/>
    <property type="project" value="UniProtKB-SubCell"/>
</dbReference>
<evidence type="ECO:0000256" key="3">
    <source>
        <dbReference type="ARBA" id="ARBA00022692"/>
    </source>
</evidence>
<evidence type="ECO:0000313" key="8">
    <source>
        <dbReference type="Proteomes" id="UP001209540"/>
    </source>
</evidence>
<feature type="transmembrane region" description="Helical" evidence="6">
    <location>
        <begin position="6"/>
        <end position="33"/>
    </location>
</feature>
<dbReference type="Proteomes" id="UP001209540">
    <property type="component" value="Unassembled WGS sequence"/>
</dbReference>
<dbReference type="InterPro" id="IPR011701">
    <property type="entry name" value="MFS"/>
</dbReference>
<evidence type="ECO:0000313" key="7">
    <source>
        <dbReference type="EMBL" id="KAI9277159.1"/>
    </source>
</evidence>
<keyword evidence="8" id="KW-1185">Reference proteome</keyword>
<organism evidence="7 8">
    <name type="scientific">Phascolomyces articulosus</name>
    <dbReference type="NCBI Taxonomy" id="60185"/>
    <lineage>
        <taxon>Eukaryota</taxon>
        <taxon>Fungi</taxon>
        <taxon>Fungi incertae sedis</taxon>
        <taxon>Mucoromycota</taxon>
        <taxon>Mucoromycotina</taxon>
        <taxon>Mucoromycetes</taxon>
        <taxon>Mucorales</taxon>
        <taxon>Lichtheimiaceae</taxon>
        <taxon>Phascolomyces</taxon>
    </lineage>
</organism>
<feature type="transmembrane region" description="Helical" evidence="6">
    <location>
        <begin position="45"/>
        <end position="65"/>
    </location>
</feature>
<gene>
    <name evidence="7" type="ORF">BDA99DRAFT_413803</name>
</gene>
<accession>A0AAD5PJC9</accession>
<keyword evidence="2" id="KW-0813">Transport</keyword>
<evidence type="ECO:0000256" key="5">
    <source>
        <dbReference type="ARBA" id="ARBA00023136"/>
    </source>
</evidence>
<reference evidence="7" key="1">
    <citation type="journal article" date="2022" name="IScience">
        <title>Evolution of zygomycete secretomes and the origins of terrestrial fungal ecologies.</title>
        <authorList>
            <person name="Chang Y."/>
            <person name="Wang Y."/>
            <person name="Mondo S."/>
            <person name="Ahrendt S."/>
            <person name="Andreopoulos W."/>
            <person name="Barry K."/>
            <person name="Beard J."/>
            <person name="Benny G.L."/>
            <person name="Blankenship S."/>
            <person name="Bonito G."/>
            <person name="Cuomo C."/>
            <person name="Desiro A."/>
            <person name="Gervers K.A."/>
            <person name="Hundley H."/>
            <person name="Kuo A."/>
            <person name="LaButti K."/>
            <person name="Lang B.F."/>
            <person name="Lipzen A."/>
            <person name="O'Donnell K."/>
            <person name="Pangilinan J."/>
            <person name="Reynolds N."/>
            <person name="Sandor L."/>
            <person name="Smith M.E."/>
            <person name="Tsang A."/>
            <person name="Grigoriev I.V."/>
            <person name="Stajich J.E."/>
            <person name="Spatafora J.W."/>
        </authorList>
    </citation>
    <scope>NUCLEOTIDE SEQUENCE</scope>
    <source>
        <strain evidence="7">RSA 2281</strain>
    </source>
</reference>
<evidence type="ECO:0000256" key="6">
    <source>
        <dbReference type="SAM" id="Phobius"/>
    </source>
</evidence>
<comment type="caution">
    <text evidence="7">The sequence shown here is derived from an EMBL/GenBank/DDBJ whole genome shotgun (WGS) entry which is preliminary data.</text>
</comment>
<sequence length="173" mass="19105">FLFGSHFWMFIIALIVQGFSGACIYTLGMTLVSDIFPEEKVGRQFLSQTAGIATGSVVGVLFHHFGYRAPFYFALSIATLDFILRALLVEKKIIQWNVQYHPPKKDPTMPIHLANIWGFNSSQIGLAYLAQVIPASLAQPIAGYLYDRIGAKILCFVAILFSSIAISLMGTPN</sequence>
<feature type="transmembrane region" description="Helical" evidence="6">
    <location>
        <begin position="149"/>
        <end position="170"/>
    </location>
</feature>
<dbReference type="PANTHER" id="PTHR23506:SF23">
    <property type="entry name" value="GH10249P"/>
    <property type="match status" value="1"/>
</dbReference>
<dbReference type="Pfam" id="PF07690">
    <property type="entry name" value="MFS_1"/>
    <property type="match status" value="2"/>
</dbReference>
<keyword evidence="4 6" id="KW-1133">Transmembrane helix</keyword>
<comment type="subcellular location">
    <subcellularLocation>
        <location evidence="1">Membrane</location>
        <topology evidence="1">Multi-pass membrane protein</topology>
    </subcellularLocation>
</comment>
<dbReference type="AlphaFoldDB" id="A0AAD5PJC9"/>